<dbReference type="EMBL" id="CP097332">
    <property type="protein sequence ID" value="UQX88049.1"/>
    <property type="molecule type" value="Genomic_DNA"/>
</dbReference>
<reference evidence="1" key="2">
    <citation type="submission" date="2022-05" db="EMBL/GenBank/DDBJ databases">
        <authorList>
            <person name="Kim J.-S."/>
            <person name="Lee K."/>
            <person name="Suh M."/>
            <person name="Eom M."/>
            <person name="Kim J.-S."/>
            <person name="Kim D.-S."/>
            <person name="Ko S.-H."/>
            <person name="Shin Y."/>
            <person name="Lee J.-S."/>
        </authorList>
    </citation>
    <scope>NUCLEOTIDE SEQUENCE</scope>
    <source>
        <strain evidence="1">N237</strain>
    </source>
</reference>
<proteinExistence type="predicted"/>
<dbReference type="RefSeq" id="WP_249771171.1">
    <property type="nucleotide sequence ID" value="NZ_CP097332.1"/>
</dbReference>
<sequence length="135" mass="14674">MDSDLHSMELPAFELDCREWLVATPDDGSVPEEIAGAPVVAVLSTVVIGDQDFEPASAILSVGLLDEPVTAVEIDDRSPVAELVDVDFTGGHARYVVPAPDSRLALLAEFSGGEHCDDELMRRFERLMTSFRWAS</sequence>
<reference evidence="1" key="1">
    <citation type="journal article" date="2018" name="Int. J. Syst. Evol. Microbiol.">
        <title>Jatrophihabitans telluris sp. nov., isolated from sediment soil of lava forest wetlands and the emended description of the genus Jatrophihabitans.</title>
        <authorList>
            <person name="Lee K.C."/>
            <person name="Suh M.K."/>
            <person name="Eom M.K."/>
            <person name="Kim K.K."/>
            <person name="Kim J.S."/>
            <person name="Kim D.S."/>
            <person name="Ko S.H."/>
            <person name="Shin Y.K."/>
            <person name="Lee J.S."/>
        </authorList>
    </citation>
    <scope>NUCLEOTIDE SEQUENCE</scope>
    <source>
        <strain evidence="1">N237</strain>
    </source>
</reference>
<keyword evidence="2" id="KW-1185">Reference proteome</keyword>
<protein>
    <recommendedName>
        <fullName evidence="3">Type II toxin-antitoxin system PemK/MazF family toxin</fullName>
    </recommendedName>
</protein>
<organism evidence="1 2">
    <name type="scientific">Jatrophihabitans telluris</name>
    <dbReference type="NCBI Taxonomy" id="2038343"/>
    <lineage>
        <taxon>Bacteria</taxon>
        <taxon>Bacillati</taxon>
        <taxon>Actinomycetota</taxon>
        <taxon>Actinomycetes</taxon>
        <taxon>Jatrophihabitantales</taxon>
        <taxon>Jatrophihabitantaceae</taxon>
        <taxon>Jatrophihabitans</taxon>
    </lineage>
</organism>
<gene>
    <name evidence="1" type="ORF">M6D93_17395</name>
</gene>
<dbReference type="Proteomes" id="UP001056336">
    <property type="component" value="Chromosome"/>
</dbReference>
<evidence type="ECO:0000313" key="1">
    <source>
        <dbReference type="EMBL" id="UQX88049.1"/>
    </source>
</evidence>
<evidence type="ECO:0000313" key="2">
    <source>
        <dbReference type="Proteomes" id="UP001056336"/>
    </source>
</evidence>
<name>A0ABY4QXG7_9ACTN</name>
<accession>A0ABY4QXG7</accession>
<evidence type="ECO:0008006" key="3">
    <source>
        <dbReference type="Google" id="ProtNLM"/>
    </source>
</evidence>